<proteinExistence type="inferred from homology"/>
<dbReference type="InterPro" id="IPR050170">
    <property type="entry name" value="TruD_pseudoU_synthase"/>
</dbReference>
<dbReference type="GO" id="GO:0009982">
    <property type="term" value="F:pseudouridine synthase activity"/>
    <property type="evidence" value="ECO:0007669"/>
    <property type="project" value="InterPro"/>
</dbReference>
<name>A0A7S3PQD0_9STRA</name>
<sequence>MDNAHDKDKEIPDDLHDRMKAFLDFDSLPRIRSKELEGISGELKQNDDFFNVQEIPLWEPDNNGTNCIAVIRRKGATTKAVQEKLASLFGCKNFHIGYAGMKDKHATCTQTFSINVQNGLTKFDHVLSIEEIVNTIESNTDEPTLEVVGRPAFNSKKIRRGQLKGNIFKILITNLNVSIEEGLKRAHKTLSDLKTKAIPNYYGIQRVGKRGQSSIEGFRLLWKVQKYVTQQTENARLRKNKNVASSGFDGKLCNVDKSQTPPDKVEEVQEAELNETIQGDSRKRSRDDFDHEGLNVSKKKFRKWCKSCGMGSIESFGQKLKLNAFQSGVFNRMLAERINSNLFMEDLVGDLVMSQYGGKPKIKDTAEYFTDKTKYGSLTFTCPMIGKRVSSTTGKPKEIEDACLKEIGLSRTCFNLLGLDGSNRPGRLLVDSMGIEITKDIKERGILFSFTLPKGSYATSVIREFM</sequence>
<evidence type="ECO:0000256" key="2">
    <source>
        <dbReference type="ARBA" id="ARBA00022694"/>
    </source>
</evidence>
<evidence type="ECO:0000256" key="1">
    <source>
        <dbReference type="ARBA" id="ARBA00007953"/>
    </source>
</evidence>
<gene>
    <name evidence="5" type="ORF">ASTO00021_LOCUS16905</name>
</gene>
<dbReference type="InterPro" id="IPR020103">
    <property type="entry name" value="PsdUridine_synth_cat_dom_sf"/>
</dbReference>
<dbReference type="GO" id="GO:0003723">
    <property type="term" value="F:RNA binding"/>
    <property type="evidence" value="ECO:0007669"/>
    <property type="project" value="InterPro"/>
</dbReference>
<dbReference type="GO" id="GO:0008033">
    <property type="term" value="P:tRNA processing"/>
    <property type="evidence" value="ECO:0007669"/>
    <property type="project" value="UniProtKB-KW"/>
</dbReference>
<dbReference type="GO" id="GO:0005829">
    <property type="term" value="C:cytosol"/>
    <property type="evidence" value="ECO:0007669"/>
    <property type="project" value="TreeGrafter"/>
</dbReference>
<organism evidence="5">
    <name type="scientific">Aplanochytrium stocchinoi</name>
    <dbReference type="NCBI Taxonomy" id="215587"/>
    <lineage>
        <taxon>Eukaryota</taxon>
        <taxon>Sar</taxon>
        <taxon>Stramenopiles</taxon>
        <taxon>Bigyra</taxon>
        <taxon>Labyrinthulomycetes</taxon>
        <taxon>Thraustochytrida</taxon>
        <taxon>Thraustochytriidae</taxon>
        <taxon>Aplanochytrium</taxon>
    </lineage>
</organism>
<dbReference type="SUPFAM" id="SSF55120">
    <property type="entry name" value="Pseudouridine synthase"/>
    <property type="match status" value="1"/>
</dbReference>
<dbReference type="InterPro" id="IPR001656">
    <property type="entry name" value="PsdUridine_synth_TruD"/>
</dbReference>
<dbReference type="AlphaFoldDB" id="A0A7S3PQD0"/>
<dbReference type="PANTHER" id="PTHR47811:SF1">
    <property type="entry name" value="TRNA PSEUDOURIDINE SYNTHASE D"/>
    <property type="match status" value="1"/>
</dbReference>
<dbReference type="Gene3D" id="3.30.2350.20">
    <property type="entry name" value="TruD, catalytic domain"/>
    <property type="match status" value="2"/>
</dbReference>
<dbReference type="EMBL" id="HBIN01022020">
    <property type="protein sequence ID" value="CAE0446915.1"/>
    <property type="molecule type" value="Transcribed_RNA"/>
</dbReference>
<protein>
    <recommendedName>
        <fullName evidence="4">TRUD domain-containing protein</fullName>
    </recommendedName>
</protein>
<dbReference type="PANTHER" id="PTHR47811">
    <property type="entry name" value="TRNA PSEUDOURIDINE SYNTHASE D"/>
    <property type="match status" value="1"/>
</dbReference>
<dbReference type="Pfam" id="PF01142">
    <property type="entry name" value="TruD"/>
    <property type="match status" value="2"/>
</dbReference>
<reference evidence="5" key="1">
    <citation type="submission" date="2021-01" db="EMBL/GenBank/DDBJ databases">
        <authorList>
            <person name="Corre E."/>
            <person name="Pelletier E."/>
            <person name="Niang G."/>
            <person name="Scheremetjew M."/>
            <person name="Finn R."/>
            <person name="Kale V."/>
            <person name="Holt S."/>
            <person name="Cochrane G."/>
            <person name="Meng A."/>
            <person name="Brown T."/>
            <person name="Cohen L."/>
        </authorList>
    </citation>
    <scope>NUCLEOTIDE SEQUENCE</scope>
    <source>
        <strain evidence="5">GSBS06</strain>
    </source>
</reference>
<keyword evidence="3" id="KW-0413">Isomerase</keyword>
<evidence type="ECO:0000256" key="3">
    <source>
        <dbReference type="ARBA" id="ARBA00023235"/>
    </source>
</evidence>
<feature type="domain" description="TRUD" evidence="4">
    <location>
        <begin position="197"/>
        <end position="431"/>
    </location>
</feature>
<evidence type="ECO:0000313" key="5">
    <source>
        <dbReference type="EMBL" id="CAE0446915.1"/>
    </source>
</evidence>
<evidence type="ECO:0000259" key="4">
    <source>
        <dbReference type="PROSITE" id="PS50984"/>
    </source>
</evidence>
<dbReference type="InterPro" id="IPR011760">
    <property type="entry name" value="PsdUridine_synth_TruD_insert"/>
</dbReference>
<dbReference type="PROSITE" id="PS50984">
    <property type="entry name" value="TRUD"/>
    <property type="match status" value="1"/>
</dbReference>
<keyword evidence="2" id="KW-0819">tRNA processing</keyword>
<dbReference type="GO" id="GO:0001522">
    <property type="term" value="P:pseudouridine synthesis"/>
    <property type="evidence" value="ECO:0007669"/>
    <property type="project" value="InterPro"/>
</dbReference>
<dbReference type="InterPro" id="IPR042214">
    <property type="entry name" value="TruD_catalytic"/>
</dbReference>
<accession>A0A7S3PQD0</accession>
<comment type="similarity">
    <text evidence="1">Belongs to the pseudouridine synthase TruD family.</text>
</comment>